<feature type="region of interest" description="Disordered" evidence="1">
    <location>
        <begin position="73"/>
        <end position="95"/>
    </location>
</feature>
<reference evidence="3 4" key="1">
    <citation type="journal article" date="2019" name="Sci. Rep.">
        <title>Orb-weaving spider Araneus ventricosus genome elucidates the spidroin gene catalogue.</title>
        <authorList>
            <person name="Kono N."/>
            <person name="Nakamura H."/>
            <person name="Ohtoshi R."/>
            <person name="Moran D.A.P."/>
            <person name="Shinohara A."/>
            <person name="Yoshida Y."/>
            <person name="Fujiwara M."/>
            <person name="Mori M."/>
            <person name="Tomita M."/>
            <person name="Arakawa K."/>
        </authorList>
    </citation>
    <scope>NUCLEOTIDE SEQUENCE [LARGE SCALE GENOMIC DNA]</scope>
</reference>
<evidence type="ECO:0008006" key="5">
    <source>
        <dbReference type="Google" id="ProtNLM"/>
    </source>
</evidence>
<evidence type="ECO:0000256" key="2">
    <source>
        <dbReference type="SAM" id="SignalP"/>
    </source>
</evidence>
<dbReference type="AlphaFoldDB" id="A0A4Y2EIV5"/>
<accession>A0A4Y2EIV5</accession>
<organism evidence="3 4">
    <name type="scientific">Araneus ventricosus</name>
    <name type="common">Orbweaver spider</name>
    <name type="synonym">Epeira ventricosa</name>
    <dbReference type="NCBI Taxonomy" id="182803"/>
    <lineage>
        <taxon>Eukaryota</taxon>
        <taxon>Metazoa</taxon>
        <taxon>Ecdysozoa</taxon>
        <taxon>Arthropoda</taxon>
        <taxon>Chelicerata</taxon>
        <taxon>Arachnida</taxon>
        <taxon>Araneae</taxon>
        <taxon>Araneomorphae</taxon>
        <taxon>Entelegynae</taxon>
        <taxon>Araneoidea</taxon>
        <taxon>Araneidae</taxon>
        <taxon>Araneus</taxon>
    </lineage>
</organism>
<evidence type="ECO:0000256" key="1">
    <source>
        <dbReference type="SAM" id="MobiDB-lite"/>
    </source>
</evidence>
<keyword evidence="4" id="KW-1185">Reference proteome</keyword>
<protein>
    <recommendedName>
        <fullName evidence="5">Secreted protein</fullName>
    </recommendedName>
</protein>
<sequence>MFFLILIDQFVGCSDLCGLVSGSRVRRPNSTEPNRVHGRLMHSKLSRSNILKFVWLRNMKRGDSAELSSASYHVSNFRDPSRSPSRSFKTGCEAN</sequence>
<feature type="signal peptide" evidence="2">
    <location>
        <begin position="1"/>
        <end position="22"/>
    </location>
</feature>
<name>A0A4Y2EIV5_ARAVE</name>
<evidence type="ECO:0000313" key="3">
    <source>
        <dbReference type="EMBL" id="GBM28731.1"/>
    </source>
</evidence>
<keyword evidence="2" id="KW-0732">Signal</keyword>
<proteinExistence type="predicted"/>
<gene>
    <name evidence="3" type="ORF">AVEN_54511_1</name>
</gene>
<comment type="caution">
    <text evidence="3">The sequence shown here is derived from an EMBL/GenBank/DDBJ whole genome shotgun (WGS) entry which is preliminary data.</text>
</comment>
<feature type="chain" id="PRO_5021253158" description="Secreted protein" evidence="2">
    <location>
        <begin position="23"/>
        <end position="95"/>
    </location>
</feature>
<evidence type="ECO:0000313" key="4">
    <source>
        <dbReference type="Proteomes" id="UP000499080"/>
    </source>
</evidence>
<dbReference type="EMBL" id="BGPR01000618">
    <property type="protein sequence ID" value="GBM28731.1"/>
    <property type="molecule type" value="Genomic_DNA"/>
</dbReference>
<dbReference type="Proteomes" id="UP000499080">
    <property type="component" value="Unassembled WGS sequence"/>
</dbReference>